<evidence type="ECO:0000313" key="2">
    <source>
        <dbReference type="EMBL" id="MFM1525549.1"/>
    </source>
</evidence>
<protein>
    <submittedName>
        <fullName evidence="2">Uncharacterized protein</fullName>
    </submittedName>
</protein>
<feature type="transmembrane region" description="Helical" evidence="1">
    <location>
        <begin position="12"/>
        <end position="33"/>
    </location>
</feature>
<accession>A0ABW9F7W5</accession>
<comment type="caution">
    <text evidence="2">The sequence shown here is derived from an EMBL/GenBank/DDBJ whole genome shotgun (WGS) entry which is preliminary data.</text>
</comment>
<dbReference type="RefSeq" id="WP_408126915.1">
    <property type="nucleotide sequence ID" value="NZ_JBFNFH010000022.1"/>
</dbReference>
<reference evidence="2 3" key="1">
    <citation type="journal article" date="2024" name="Front. Microbiol.">
        <title>Pangenomic and biochemical analyses of Helcococcus ovis reveal widespread tetracycline resistance and a novel bacterial species, Helcococcus bovis.</title>
        <authorList>
            <person name="Cunha F."/>
            <person name="Zhai Y."/>
            <person name="Casaro S."/>
            <person name="Jones K.L."/>
            <person name="Hernandez M."/>
            <person name="Bisinotto R.S."/>
            <person name="Kariyawasam S."/>
            <person name="Brown M.B."/>
            <person name="Phillips A."/>
            <person name="Jeong K.C."/>
            <person name="Galvao K.N."/>
        </authorList>
    </citation>
    <scope>NUCLEOTIDE SEQUENCE [LARGE SCALE GENOMIC DNA]</scope>
    <source>
        <strain evidence="2 3">KG197</strain>
    </source>
</reference>
<sequence>MKNDKVELWGDVVSLNQLLISIFISIICTMGLYFLAPQDDKSKQLFFGLIGAVISFIINSLIFKPKRNVKVYK</sequence>
<feature type="transmembrane region" description="Helical" evidence="1">
    <location>
        <begin position="45"/>
        <end position="63"/>
    </location>
</feature>
<keyword evidence="3" id="KW-1185">Reference proteome</keyword>
<gene>
    <name evidence="2" type="ORF">ABGF40_07745</name>
</gene>
<proteinExistence type="predicted"/>
<dbReference type="Proteomes" id="UP001629536">
    <property type="component" value="Unassembled WGS sequence"/>
</dbReference>
<keyword evidence="1" id="KW-0472">Membrane</keyword>
<dbReference type="EMBL" id="JBFNFH010000022">
    <property type="protein sequence ID" value="MFM1525549.1"/>
    <property type="molecule type" value="Genomic_DNA"/>
</dbReference>
<evidence type="ECO:0000313" key="3">
    <source>
        <dbReference type="Proteomes" id="UP001629536"/>
    </source>
</evidence>
<keyword evidence="1" id="KW-1133">Transmembrane helix</keyword>
<name>A0ABW9F7W5_9FIRM</name>
<evidence type="ECO:0000256" key="1">
    <source>
        <dbReference type="SAM" id="Phobius"/>
    </source>
</evidence>
<organism evidence="2 3">
    <name type="scientific">Helcococcus bovis</name>
    <dbReference type="NCBI Taxonomy" id="3153252"/>
    <lineage>
        <taxon>Bacteria</taxon>
        <taxon>Bacillati</taxon>
        <taxon>Bacillota</taxon>
        <taxon>Tissierellia</taxon>
        <taxon>Tissierellales</taxon>
        <taxon>Peptoniphilaceae</taxon>
        <taxon>Helcococcus</taxon>
    </lineage>
</organism>
<keyword evidence="1" id="KW-0812">Transmembrane</keyword>